<feature type="transmembrane region" description="Helical" evidence="1">
    <location>
        <begin position="361"/>
        <end position="381"/>
    </location>
</feature>
<keyword evidence="1" id="KW-0812">Transmembrane</keyword>
<evidence type="ECO:0000313" key="3">
    <source>
        <dbReference type="EMBL" id="WTR75154.1"/>
    </source>
</evidence>
<evidence type="ECO:0000313" key="2">
    <source>
        <dbReference type="EMBL" id="WTR67864.1"/>
    </source>
</evidence>
<organism evidence="2 4">
    <name type="scientific">Streptomyces zaomyceticus</name>
    <dbReference type="NCBI Taxonomy" id="68286"/>
    <lineage>
        <taxon>Bacteria</taxon>
        <taxon>Bacillati</taxon>
        <taxon>Actinomycetota</taxon>
        <taxon>Actinomycetes</taxon>
        <taxon>Kitasatosporales</taxon>
        <taxon>Streptomycetaceae</taxon>
        <taxon>Streptomyces</taxon>
    </lineage>
</organism>
<keyword evidence="1" id="KW-1133">Transmembrane helix</keyword>
<sequence length="1078" mass="116893">MGTPEPSETAETGTNWLLVVWWEKVWDRRWRLAWAAPLAVAAALVMGEISRLLETLATPDKFTYTAAALTGWPGFPPWENSDRVHAVEAWNAWAAVPAVNADRLLRESKLECWLTTHIVLDWFLFAPAYVLVLYLVLHRMLDFRTARKMPTAIPFGLPGITVLVSALLVADWVETFFTYVLVRAGAGSIDAWAHAVAVLSALKWLLLGAVVFLGTAVFAVDILPDVLTRWFIRWREGISLASRSWTRHRVQLAVLTVLAALIALPGGGPLEQVPDIQRAWVHDRPWESLADIAGPVVTLTVLCAALWVAGRLALLDGLAGQRKKARNSLEFLRLFLGASIVLIVVWPLGSVRLWDEPFSHNAGALAIPVVLLAITVLGAFVTGGDPAARWVGHPCARAKVETIGRVLTIVPIVIAGLGLVRAFAGPVLLDQLVDTGVGFGWILMWFVIGLVVALVVPPLVYWLLERAESALFGNPGEATAKQLRRRNRWPWTMGVVLLSLVALVGLFTAFYPIAMGAWLRTLGALSLMFATVVLAGALFIRRAESREPYRAFRALRFRFTPIWLPALAVLATQSMLDSSGVYHAVRLHTGETSTDDGVPFSAQDEFKEWYAQAAACDNGADDPQAIPMVLVAAAGGGIRAAYWTSAAMDRLTAASPCARSYTFGLSGVSGGSLGLAAHTLAGRKPAGAKSSETVRELADEDALSANIAALLYRDGTHAFHGMNHIHNHTIEDRAAVFERAWEQTSPDEWKRELSSVTLRDTEWRPFLLMNGTDVASGCRIAVSAHRTTGVPLDDERLRCKKPNIADRGQFATATVDAAAFNDAADCSTRDRGLRMSTAAHLSARFTYVSPSGTMYRCARTGEGGPVVASSISSIDGGYLEGSGMSALLEFWSAVEPFVAAKNLEVAAHNLETAGPEKKLPYVVPLVVLLDNHYSTKAPDPELKPLDELDAPVTGYRARTTATRTETVQQEALVRFTGALPGTTLKVAPATPATPATRSFLVTPRTEPQIAAPLGWVLSDMSINSMDNQLKTLSEALDPSQNPGEDRLAAGQLFDLIRLLREPMTLMPHGASGPRPLGR</sequence>
<feature type="transmembrane region" description="Helical" evidence="1">
    <location>
        <begin position="402"/>
        <end position="423"/>
    </location>
</feature>
<feature type="transmembrane region" description="Helical" evidence="1">
    <location>
        <begin position="559"/>
        <end position="576"/>
    </location>
</feature>
<keyword evidence="1" id="KW-0472">Membrane</keyword>
<feature type="transmembrane region" description="Helical" evidence="1">
    <location>
        <begin position="114"/>
        <end position="137"/>
    </location>
</feature>
<evidence type="ECO:0000313" key="4">
    <source>
        <dbReference type="Proteomes" id="UP001622594"/>
    </source>
</evidence>
<feature type="transmembrane region" description="Helical" evidence="1">
    <location>
        <begin position="491"/>
        <end position="511"/>
    </location>
</feature>
<feature type="transmembrane region" description="Helical" evidence="1">
    <location>
        <begin position="443"/>
        <end position="464"/>
    </location>
</feature>
<feature type="transmembrane region" description="Helical" evidence="1">
    <location>
        <begin position="249"/>
        <end position="268"/>
    </location>
</feature>
<dbReference type="Proteomes" id="UP001622594">
    <property type="component" value="Chromosome"/>
</dbReference>
<name>A0ABZ1L495_9ACTN</name>
<gene>
    <name evidence="2" type="ORF">OG814_00530</name>
    <name evidence="3" type="ORF">OG814_40800</name>
</gene>
<feature type="transmembrane region" description="Helical" evidence="1">
    <location>
        <begin position="32"/>
        <end position="53"/>
    </location>
</feature>
<feature type="transmembrane region" description="Helical" evidence="1">
    <location>
        <begin position="149"/>
        <end position="170"/>
    </location>
</feature>
<protein>
    <recommendedName>
        <fullName evidence="5">PNPLA domain-containing protein</fullName>
    </recommendedName>
</protein>
<feature type="transmembrane region" description="Helical" evidence="1">
    <location>
        <begin position="331"/>
        <end position="349"/>
    </location>
</feature>
<dbReference type="RefSeq" id="WP_406333068.1">
    <property type="nucleotide sequence ID" value="NZ_CP108188.1"/>
</dbReference>
<feature type="transmembrane region" description="Helical" evidence="1">
    <location>
        <begin position="517"/>
        <end position="539"/>
    </location>
</feature>
<keyword evidence="4" id="KW-1185">Reference proteome</keyword>
<dbReference type="EMBL" id="CP108188">
    <property type="protein sequence ID" value="WTR75154.1"/>
    <property type="molecule type" value="Genomic_DNA"/>
</dbReference>
<feature type="transmembrane region" description="Helical" evidence="1">
    <location>
        <begin position="288"/>
        <end position="310"/>
    </location>
</feature>
<dbReference type="EMBL" id="CP108188">
    <property type="protein sequence ID" value="WTR67864.1"/>
    <property type="molecule type" value="Genomic_DNA"/>
</dbReference>
<proteinExistence type="predicted"/>
<evidence type="ECO:0000256" key="1">
    <source>
        <dbReference type="SAM" id="Phobius"/>
    </source>
</evidence>
<evidence type="ECO:0008006" key="5">
    <source>
        <dbReference type="Google" id="ProtNLM"/>
    </source>
</evidence>
<accession>A0ABZ1L495</accession>
<reference evidence="2 4" key="1">
    <citation type="submission" date="2022-10" db="EMBL/GenBank/DDBJ databases">
        <title>The complete genomes of actinobacterial strains from the NBC collection.</title>
        <authorList>
            <person name="Joergensen T.S."/>
            <person name="Alvarez Arevalo M."/>
            <person name="Sterndorff E.B."/>
            <person name="Faurdal D."/>
            <person name="Vuksanovic O."/>
            <person name="Mourched A.-S."/>
            <person name="Charusanti P."/>
            <person name="Shaw S."/>
            <person name="Blin K."/>
            <person name="Weber T."/>
        </authorList>
    </citation>
    <scope>NUCLEOTIDE SEQUENCE [LARGE SCALE GENOMIC DNA]</scope>
    <source>
        <strain evidence="2 4">NBC_00123</strain>
    </source>
</reference>